<name>A0ACC3D8K0_9PEZI</name>
<evidence type="ECO:0000313" key="2">
    <source>
        <dbReference type="Proteomes" id="UP001186974"/>
    </source>
</evidence>
<sequence>MDDNEYNDECETPSDHETLEQHRSTSMADIRYHQPSRHFADARDTLELLQGVFSSKKGIKGVGGALSLQTLAASPVFRRLRDAFKKKFGFDSQYALSLITLYQASTPIVIGLWDLYVKFGTVSASMPSHHKLARRALEWLTANTKSKASNHIQIQSHQYCDWSCDDGDNRADAWNVTPVGDTHKFHFEGHLFVLEQGQAASRHGLAGNVIIRCMGRNKRPLQKFLAMCDGFSQAQKTTTVVLSDHTSVSRPSRPLTSIDIEPVMYDKLLGDATDFFDSETKKYYAQNGTPYRRGYLLYGPPGSGKTSLSVALAGHFDVELHIIDLLSDRMYDHALLQAFRDLPQRCVVLLEDIDSAGIVREDLKVDSKPTA</sequence>
<gene>
    <name evidence="1" type="ORF">LTS18_000228</name>
</gene>
<proteinExistence type="predicted"/>
<protein>
    <submittedName>
        <fullName evidence="1">Uncharacterized protein</fullName>
    </submittedName>
</protein>
<reference evidence="1" key="1">
    <citation type="submission" date="2024-09" db="EMBL/GenBank/DDBJ databases">
        <title>Black Yeasts Isolated from many extreme environments.</title>
        <authorList>
            <person name="Coleine C."/>
            <person name="Stajich J.E."/>
            <person name="Selbmann L."/>
        </authorList>
    </citation>
    <scope>NUCLEOTIDE SEQUENCE</scope>
    <source>
        <strain evidence="1">CCFEE 5737</strain>
    </source>
</reference>
<dbReference type="EMBL" id="JAWDJW010006839">
    <property type="protein sequence ID" value="KAK3063463.1"/>
    <property type="molecule type" value="Genomic_DNA"/>
</dbReference>
<keyword evidence="2" id="KW-1185">Reference proteome</keyword>
<organism evidence="1 2">
    <name type="scientific">Coniosporium uncinatum</name>
    <dbReference type="NCBI Taxonomy" id="93489"/>
    <lineage>
        <taxon>Eukaryota</taxon>
        <taxon>Fungi</taxon>
        <taxon>Dikarya</taxon>
        <taxon>Ascomycota</taxon>
        <taxon>Pezizomycotina</taxon>
        <taxon>Dothideomycetes</taxon>
        <taxon>Dothideomycetes incertae sedis</taxon>
        <taxon>Coniosporium</taxon>
    </lineage>
</organism>
<feature type="non-terminal residue" evidence="1">
    <location>
        <position position="371"/>
    </location>
</feature>
<evidence type="ECO:0000313" key="1">
    <source>
        <dbReference type="EMBL" id="KAK3063463.1"/>
    </source>
</evidence>
<comment type="caution">
    <text evidence="1">The sequence shown here is derived from an EMBL/GenBank/DDBJ whole genome shotgun (WGS) entry which is preliminary data.</text>
</comment>
<accession>A0ACC3D8K0</accession>
<dbReference type="Proteomes" id="UP001186974">
    <property type="component" value="Unassembled WGS sequence"/>
</dbReference>